<dbReference type="PANTHER" id="PTHR13360:SF1">
    <property type="entry name" value="ACTIVATING SIGNAL COINTEGRATOR 1 COMPLEX SUBUNIT 1"/>
    <property type="match status" value="1"/>
</dbReference>
<dbReference type="Gene3D" id="3.90.1140.10">
    <property type="entry name" value="Cyclic phosphodiesterase"/>
    <property type="match status" value="1"/>
</dbReference>
<feature type="domain" description="A-kinase anchor protein 7-like phosphoesterase" evidence="2">
    <location>
        <begin position="39"/>
        <end position="291"/>
    </location>
</feature>
<dbReference type="Pfam" id="PF10469">
    <property type="entry name" value="AKAP7_NLS"/>
    <property type="match status" value="1"/>
</dbReference>
<accession>A0AAD6SXD6</accession>
<dbReference type="GO" id="GO:0005634">
    <property type="term" value="C:nucleus"/>
    <property type="evidence" value="ECO:0007669"/>
    <property type="project" value="TreeGrafter"/>
</dbReference>
<dbReference type="PANTHER" id="PTHR13360">
    <property type="entry name" value="ACTIVATING SIGNAL COINTEGRATOR 1 COMPLEX SUBUNIT 1"/>
    <property type="match status" value="1"/>
</dbReference>
<dbReference type="InterPro" id="IPR009210">
    <property type="entry name" value="ASCC1"/>
</dbReference>
<evidence type="ECO:0000259" key="2">
    <source>
        <dbReference type="Pfam" id="PF10469"/>
    </source>
</evidence>
<dbReference type="GO" id="GO:0006355">
    <property type="term" value="P:regulation of DNA-templated transcription"/>
    <property type="evidence" value="ECO:0007669"/>
    <property type="project" value="TreeGrafter"/>
</dbReference>
<gene>
    <name evidence="3" type="ORF">C8F04DRAFT_1102956</name>
</gene>
<evidence type="ECO:0000256" key="1">
    <source>
        <dbReference type="SAM" id="MobiDB-lite"/>
    </source>
</evidence>
<sequence length="296" mass="32848">MAPKTGNAENNTKTNSLAADVLNKRPKKPQNPKKNSPRPTHFLSLPLGQHAELRDKIKEFHRRLLPPSDIVPVIEGLDQSILVDPRRLHLTIGVMTLSAVESQQPDAPDTRKVRTIAEAIALLHSLAPEINAITREPVVVALDKMGVMKTQRQQAGVLYLGPGDETDENSAKVSRIFDLVGRRFRQEGFIQEDPRPALLHCTLINASHRKPRRIPRTFSYREIFDQASDANSFGTNMPLNEPQPHVSQPSESARQGKAIKVYFGTWPVSEVQLCTMGSHGPENEYISLASVGIGEN</sequence>
<keyword evidence="3" id="KW-0808">Transferase</keyword>
<comment type="caution">
    <text evidence="3">The sequence shown here is derived from an EMBL/GenBank/DDBJ whole genome shotgun (WGS) entry which is preliminary data.</text>
</comment>
<feature type="region of interest" description="Disordered" evidence="1">
    <location>
        <begin position="1"/>
        <end position="43"/>
    </location>
</feature>
<keyword evidence="3" id="KW-0418">Kinase</keyword>
<protein>
    <submittedName>
        <fullName evidence="3">Kinase A anchor protein</fullName>
    </submittedName>
</protein>
<dbReference type="InterPro" id="IPR009097">
    <property type="entry name" value="Cyclic_Pdiesterase"/>
</dbReference>
<dbReference type="SUPFAM" id="SSF55144">
    <property type="entry name" value="LigT-like"/>
    <property type="match status" value="1"/>
</dbReference>
<dbReference type="Proteomes" id="UP001218188">
    <property type="component" value="Unassembled WGS sequence"/>
</dbReference>
<name>A0AAD6SXD6_9AGAR</name>
<dbReference type="GO" id="GO:0016301">
    <property type="term" value="F:kinase activity"/>
    <property type="evidence" value="ECO:0007669"/>
    <property type="project" value="UniProtKB-KW"/>
</dbReference>
<proteinExistence type="predicted"/>
<evidence type="ECO:0000313" key="3">
    <source>
        <dbReference type="EMBL" id="KAJ7034068.1"/>
    </source>
</evidence>
<organism evidence="3 4">
    <name type="scientific">Mycena alexandri</name>
    <dbReference type="NCBI Taxonomy" id="1745969"/>
    <lineage>
        <taxon>Eukaryota</taxon>
        <taxon>Fungi</taxon>
        <taxon>Dikarya</taxon>
        <taxon>Basidiomycota</taxon>
        <taxon>Agaricomycotina</taxon>
        <taxon>Agaricomycetes</taxon>
        <taxon>Agaricomycetidae</taxon>
        <taxon>Agaricales</taxon>
        <taxon>Marasmiineae</taxon>
        <taxon>Mycenaceae</taxon>
        <taxon>Mycena</taxon>
    </lineage>
</organism>
<feature type="compositionally biased region" description="Polar residues" evidence="1">
    <location>
        <begin position="7"/>
        <end position="17"/>
    </location>
</feature>
<dbReference type="InterPro" id="IPR019510">
    <property type="entry name" value="AKAP7-like_phosphoesterase"/>
</dbReference>
<evidence type="ECO:0000313" key="4">
    <source>
        <dbReference type="Proteomes" id="UP001218188"/>
    </source>
</evidence>
<dbReference type="EMBL" id="JARJCM010000060">
    <property type="protein sequence ID" value="KAJ7034068.1"/>
    <property type="molecule type" value="Genomic_DNA"/>
</dbReference>
<keyword evidence="4" id="KW-1185">Reference proteome</keyword>
<reference evidence="3" key="1">
    <citation type="submission" date="2023-03" db="EMBL/GenBank/DDBJ databases">
        <title>Massive genome expansion in bonnet fungi (Mycena s.s.) driven by repeated elements and novel gene families across ecological guilds.</title>
        <authorList>
            <consortium name="Lawrence Berkeley National Laboratory"/>
            <person name="Harder C.B."/>
            <person name="Miyauchi S."/>
            <person name="Viragh M."/>
            <person name="Kuo A."/>
            <person name="Thoen E."/>
            <person name="Andreopoulos B."/>
            <person name="Lu D."/>
            <person name="Skrede I."/>
            <person name="Drula E."/>
            <person name="Henrissat B."/>
            <person name="Morin E."/>
            <person name="Kohler A."/>
            <person name="Barry K."/>
            <person name="LaButti K."/>
            <person name="Morin E."/>
            <person name="Salamov A."/>
            <person name="Lipzen A."/>
            <person name="Mereny Z."/>
            <person name="Hegedus B."/>
            <person name="Baldrian P."/>
            <person name="Stursova M."/>
            <person name="Weitz H."/>
            <person name="Taylor A."/>
            <person name="Grigoriev I.V."/>
            <person name="Nagy L.G."/>
            <person name="Martin F."/>
            <person name="Kauserud H."/>
        </authorList>
    </citation>
    <scope>NUCLEOTIDE SEQUENCE</scope>
    <source>
        <strain evidence="3">CBHHK200</strain>
    </source>
</reference>
<dbReference type="AlphaFoldDB" id="A0AAD6SXD6"/>
<dbReference type="GO" id="GO:0006307">
    <property type="term" value="P:DNA alkylation repair"/>
    <property type="evidence" value="ECO:0007669"/>
    <property type="project" value="InterPro"/>
</dbReference>